<dbReference type="Pfam" id="PF00959">
    <property type="entry name" value="Phage_lysozyme"/>
    <property type="match status" value="1"/>
</dbReference>
<evidence type="ECO:0000256" key="3">
    <source>
        <dbReference type="RuleBase" id="RU003788"/>
    </source>
</evidence>
<dbReference type="AlphaFoldDB" id="A9D2V5"/>
<proteinExistence type="inferred from homology"/>
<comment type="similarity">
    <text evidence="3">Belongs to the glycosyl hydrolase 24 family.</text>
</comment>
<keyword evidence="4" id="KW-0472">Membrane</keyword>
<dbReference type="RefSeq" id="WP_007198724.1">
    <property type="nucleotide sequence ID" value="NZ_CM002917.1"/>
</dbReference>
<dbReference type="Pfam" id="PF01471">
    <property type="entry name" value="PG_binding_1"/>
    <property type="match status" value="1"/>
</dbReference>
<reference evidence="6 7" key="1">
    <citation type="submission" date="2007-10" db="EMBL/GenBank/DDBJ databases">
        <authorList>
            <person name="Wagner-Dobler I."/>
            <person name="Ferriera S."/>
            <person name="Johnson J."/>
            <person name="Kravitz S."/>
            <person name="Beeson K."/>
            <person name="Sutton G."/>
            <person name="Rogers Y.-H."/>
            <person name="Friedman R."/>
            <person name="Frazier M."/>
            <person name="Venter J.C."/>
        </authorList>
    </citation>
    <scope>NUCLEOTIDE SEQUENCE [LARGE SCALE GENOMIC DNA]</scope>
    <source>
        <strain evidence="6 7">DFL-43</strain>
    </source>
</reference>
<keyword evidence="3" id="KW-0326">Glycosidase</keyword>
<evidence type="ECO:0000256" key="4">
    <source>
        <dbReference type="SAM" id="Phobius"/>
    </source>
</evidence>
<dbReference type="HOGENOM" id="CLU_955989_0_0_5"/>
<sequence length="319" mass="34836">MPDYHPNLIVFTGQHEGKVLRAYRCPANAITIGFGFTWGSKVFKDWWLKRHGRQLRLGDTIAQADAFFLLKAIIDAEYSQPVKKHAPKASAHAKAAAIDMLFNCGLGAAKWTWFKALVRGDIKDAARRLKVTATTAKGRRLPGLVRRRAEASAIMEFNRWPVWVKAPRTSSPKEIAAAMPAWRLGEDDFKQGVDWLIKLGYLADAARGDMKRVRSAVRRFQEAHPQLSNDGVMGRATLDQLQRVIDLKAKSAKGASGSAAGAATGAADHAAAVSGYGDLVLYGSLALLVVGGVYLAWRYRDEVRLALKGSGTLRRGGLA</sequence>
<dbReference type="eggNOG" id="COG3772">
    <property type="taxonomic scope" value="Bacteria"/>
</dbReference>
<protein>
    <recommendedName>
        <fullName evidence="3">Lysozyme</fullName>
        <ecNumber evidence="3">3.2.1.17</ecNumber>
    </recommendedName>
</protein>
<keyword evidence="4" id="KW-1133">Transmembrane helix</keyword>
<keyword evidence="3" id="KW-0378">Hydrolase</keyword>
<dbReference type="InterPro" id="IPR036366">
    <property type="entry name" value="PGBDSf"/>
</dbReference>
<dbReference type="Proteomes" id="UP000004291">
    <property type="component" value="Chromosome"/>
</dbReference>
<gene>
    <name evidence="6" type="ORF">HPDFL43_14827</name>
</gene>
<evidence type="ECO:0000256" key="1">
    <source>
        <dbReference type="ARBA" id="ARBA00022529"/>
    </source>
</evidence>
<dbReference type="SUPFAM" id="SSF53955">
    <property type="entry name" value="Lysozyme-like"/>
    <property type="match status" value="1"/>
</dbReference>
<dbReference type="InterPro" id="IPR002196">
    <property type="entry name" value="Glyco_hydro_24"/>
</dbReference>
<comment type="catalytic activity">
    <reaction evidence="3">
        <text>Hydrolysis of (1-&gt;4)-beta-linkages between N-acetylmuramic acid and N-acetyl-D-glucosamine residues in a peptidoglycan and between N-acetyl-D-glucosamine residues in chitodextrins.</text>
        <dbReference type="EC" id="3.2.1.17"/>
    </reaction>
</comment>
<evidence type="ECO:0000313" key="7">
    <source>
        <dbReference type="Proteomes" id="UP000004291"/>
    </source>
</evidence>
<accession>A9D2V5</accession>
<organism evidence="6 7">
    <name type="scientific">Hoeflea phototrophica (strain DSM 17068 / NCIMB 14078 / DFL-43)</name>
    <dbReference type="NCBI Taxonomy" id="411684"/>
    <lineage>
        <taxon>Bacteria</taxon>
        <taxon>Pseudomonadati</taxon>
        <taxon>Pseudomonadota</taxon>
        <taxon>Alphaproteobacteria</taxon>
        <taxon>Hyphomicrobiales</taxon>
        <taxon>Rhizobiaceae</taxon>
        <taxon>Hoeflea</taxon>
    </lineage>
</organism>
<dbReference type="GO" id="GO:0003796">
    <property type="term" value="F:lysozyme activity"/>
    <property type="evidence" value="ECO:0007669"/>
    <property type="project" value="UniProtKB-EC"/>
</dbReference>
<dbReference type="GO" id="GO:0016998">
    <property type="term" value="P:cell wall macromolecule catabolic process"/>
    <property type="evidence" value="ECO:0007669"/>
    <property type="project" value="InterPro"/>
</dbReference>
<dbReference type="GO" id="GO:0009253">
    <property type="term" value="P:peptidoglycan catabolic process"/>
    <property type="evidence" value="ECO:0007669"/>
    <property type="project" value="InterPro"/>
</dbReference>
<comment type="caution">
    <text evidence="6">The sequence shown here is derived from an EMBL/GenBank/DDBJ whole genome shotgun (WGS) entry which is preliminary data.</text>
</comment>
<name>A9D2V5_HOEPD</name>
<dbReference type="OrthoDB" id="5327667at2"/>
<reference evidence="6 7" key="2">
    <citation type="submission" date="2012-06" db="EMBL/GenBank/DDBJ databases">
        <authorList>
            <person name="Fiebig A."/>
        </authorList>
    </citation>
    <scope>NUCLEOTIDE SEQUENCE [LARGE SCALE GENOMIC DNA]</scope>
    <source>
        <strain evidence="6 7">DFL-43</strain>
    </source>
</reference>
<feature type="domain" description="Peptidoglycan binding-like" evidence="5">
    <location>
        <begin position="188"/>
        <end position="241"/>
    </location>
</feature>
<feature type="transmembrane region" description="Helical" evidence="4">
    <location>
        <begin position="279"/>
        <end position="297"/>
    </location>
</feature>
<dbReference type="InterPro" id="IPR051018">
    <property type="entry name" value="Bacteriophage_GH24"/>
</dbReference>
<dbReference type="STRING" id="411684.HPDFL43_14827"/>
<keyword evidence="1 3" id="KW-0929">Antimicrobial</keyword>
<evidence type="ECO:0000259" key="5">
    <source>
        <dbReference type="Pfam" id="PF01471"/>
    </source>
</evidence>
<keyword evidence="2 3" id="KW-0081">Bacteriolytic enzyme</keyword>
<evidence type="ECO:0000256" key="2">
    <source>
        <dbReference type="ARBA" id="ARBA00022638"/>
    </source>
</evidence>
<dbReference type="PANTHER" id="PTHR38107:SF3">
    <property type="entry name" value="LYSOZYME RRRD-RELATED"/>
    <property type="match status" value="1"/>
</dbReference>
<dbReference type="Gene3D" id="1.10.101.10">
    <property type="entry name" value="PGBD-like superfamily/PGBD"/>
    <property type="match status" value="1"/>
</dbReference>
<dbReference type="InterPro" id="IPR023347">
    <property type="entry name" value="Lysozyme_dom_sf"/>
</dbReference>
<dbReference type="PANTHER" id="PTHR38107">
    <property type="match status" value="1"/>
</dbReference>
<dbReference type="EC" id="3.2.1.17" evidence="3"/>
<evidence type="ECO:0000313" key="6">
    <source>
        <dbReference type="EMBL" id="EDQ34281.1"/>
    </source>
</evidence>
<dbReference type="EMBL" id="ABIA03000004">
    <property type="protein sequence ID" value="EDQ34281.1"/>
    <property type="molecule type" value="Genomic_DNA"/>
</dbReference>
<dbReference type="GO" id="GO:0031640">
    <property type="term" value="P:killing of cells of another organism"/>
    <property type="evidence" value="ECO:0007669"/>
    <property type="project" value="UniProtKB-KW"/>
</dbReference>
<keyword evidence="4" id="KW-0812">Transmembrane</keyword>
<dbReference type="InterPro" id="IPR023346">
    <property type="entry name" value="Lysozyme-like_dom_sf"/>
</dbReference>
<dbReference type="Gene3D" id="1.10.530.40">
    <property type="match status" value="1"/>
</dbReference>
<keyword evidence="7" id="KW-1185">Reference proteome</keyword>
<dbReference type="GO" id="GO:0042742">
    <property type="term" value="P:defense response to bacterium"/>
    <property type="evidence" value="ECO:0007669"/>
    <property type="project" value="UniProtKB-KW"/>
</dbReference>
<dbReference type="InterPro" id="IPR002477">
    <property type="entry name" value="Peptidoglycan-bd-like"/>
</dbReference>